<evidence type="ECO:0000313" key="2">
    <source>
        <dbReference type="EnsemblPlants" id="AET1Gv20577500.3"/>
    </source>
</evidence>
<evidence type="ECO:0000256" key="1">
    <source>
        <dbReference type="SAM" id="MobiDB-lite"/>
    </source>
</evidence>
<reference evidence="3" key="1">
    <citation type="journal article" date="2014" name="Science">
        <title>Ancient hybridizations among the ancestral genomes of bread wheat.</title>
        <authorList>
            <consortium name="International Wheat Genome Sequencing Consortium,"/>
            <person name="Marcussen T."/>
            <person name="Sandve S.R."/>
            <person name="Heier L."/>
            <person name="Spannagl M."/>
            <person name="Pfeifer M."/>
            <person name="Jakobsen K.S."/>
            <person name="Wulff B.B."/>
            <person name="Steuernagel B."/>
            <person name="Mayer K.F."/>
            <person name="Olsen O.A."/>
        </authorList>
    </citation>
    <scope>NUCLEOTIDE SEQUENCE [LARGE SCALE GENOMIC DNA]</scope>
    <source>
        <strain evidence="3">cv. AL8/78</strain>
    </source>
</reference>
<proteinExistence type="predicted"/>
<sequence>MGCLPCFGSSGKGEPAKKGGARKDVPSDRRATGVGSGVILGRKAGSWAGLFFLEMVLNFPRFSQLMLTVPRFEWTRLRNLPISLVFGNLFNTYSMYWKLQIESNVM</sequence>
<name>A0A452YYX8_AEGTS</name>
<evidence type="ECO:0000313" key="3">
    <source>
        <dbReference type="Proteomes" id="UP000015105"/>
    </source>
</evidence>
<keyword evidence="3" id="KW-1185">Reference proteome</keyword>
<protein>
    <submittedName>
        <fullName evidence="2">Uncharacterized protein</fullName>
    </submittedName>
</protein>
<dbReference type="Gramene" id="AET1Gv20577500.3">
    <property type="protein sequence ID" value="AET1Gv20577500.3"/>
    <property type="gene ID" value="AET1Gv20577500"/>
</dbReference>
<reference evidence="2" key="3">
    <citation type="journal article" date="2017" name="Nature">
        <title>Genome sequence of the progenitor of the wheat D genome Aegilops tauschii.</title>
        <authorList>
            <person name="Luo M.C."/>
            <person name="Gu Y.Q."/>
            <person name="Puiu D."/>
            <person name="Wang H."/>
            <person name="Twardziok S.O."/>
            <person name="Deal K.R."/>
            <person name="Huo N."/>
            <person name="Zhu T."/>
            <person name="Wang L."/>
            <person name="Wang Y."/>
            <person name="McGuire P.E."/>
            <person name="Liu S."/>
            <person name="Long H."/>
            <person name="Ramasamy R.K."/>
            <person name="Rodriguez J.C."/>
            <person name="Van S.L."/>
            <person name="Yuan L."/>
            <person name="Wang Z."/>
            <person name="Xia Z."/>
            <person name="Xiao L."/>
            <person name="Anderson O.D."/>
            <person name="Ouyang S."/>
            <person name="Liang Y."/>
            <person name="Zimin A.V."/>
            <person name="Pertea G."/>
            <person name="Qi P."/>
            <person name="Bennetzen J.L."/>
            <person name="Dai X."/>
            <person name="Dawson M.W."/>
            <person name="Muller H.G."/>
            <person name="Kugler K."/>
            <person name="Rivarola-Duarte L."/>
            <person name="Spannagl M."/>
            <person name="Mayer K.F.X."/>
            <person name="Lu F.H."/>
            <person name="Bevan M.W."/>
            <person name="Leroy P."/>
            <person name="Li P."/>
            <person name="You F.M."/>
            <person name="Sun Q."/>
            <person name="Liu Z."/>
            <person name="Lyons E."/>
            <person name="Wicker T."/>
            <person name="Salzberg S.L."/>
            <person name="Devos K.M."/>
            <person name="Dvorak J."/>
        </authorList>
    </citation>
    <scope>NUCLEOTIDE SEQUENCE [LARGE SCALE GENOMIC DNA]</scope>
    <source>
        <strain evidence="2">cv. AL8/78</strain>
    </source>
</reference>
<accession>A0A452YYX8</accession>
<feature type="region of interest" description="Disordered" evidence="1">
    <location>
        <begin position="1"/>
        <end position="34"/>
    </location>
</feature>
<dbReference type="Proteomes" id="UP000015105">
    <property type="component" value="Chromosome 1D"/>
</dbReference>
<reference evidence="3" key="2">
    <citation type="journal article" date="2017" name="Nat. Plants">
        <title>The Aegilops tauschii genome reveals multiple impacts of transposons.</title>
        <authorList>
            <person name="Zhao G."/>
            <person name="Zou C."/>
            <person name="Li K."/>
            <person name="Wang K."/>
            <person name="Li T."/>
            <person name="Gao L."/>
            <person name="Zhang X."/>
            <person name="Wang H."/>
            <person name="Yang Z."/>
            <person name="Liu X."/>
            <person name="Jiang W."/>
            <person name="Mao L."/>
            <person name="Kong X."/>
            <person name="Jiao Y."/>
            <person name="Jia J."/>
        </authorList>
    </citation>
    <scope>NUCLEOTIDE SEQUENCE [LARGE SCALE GENOMIC DNA]</scope>
    <source>
        <strain evidence="3">cv. AL8/78</strain>
    </source>
</reference>
<dbReference type="AlphaFoldDB" id="A0A452YYX8"/>
<reference evidence="2" key="4">
    <citation type="submission" date="2019-03" db="UniProtKB">
        <authorList>
            <consortium name="EnsemblPlants"/>
        </authorList>
    </citation>
    <scope>IDENTIFICATION</scope>
</reference>
<feature type="compositionally biased region" description="Basic and acidic residues" evidence="1">
    <location>
        <begin position="14"/>
        <end position="31"/>
    </location>
</feature>
<organism evidence="2 3">
    <name type="scientific">Aegilops tauschii subsp. strangulata</name>
    <name type="common">Goatgrass</name>
    <dbReference type="NCBI Taxonomy" id="200361"/>
    <lineage>
        <taxon>Eukaryota</taxon>
        <taxon>Viridiplantae</taxon>
        <taxon>Streptophyta</taxon>
        <taxon>Embryophyta</taxon>
        <taxon>Tracheophyta</taxon>
        <taxon>Spermatophyta</taxon>
        <taxon>Magnoliopsida</taxon>
        <taxon>Liliopsida</taxon>
        <taxon>Poales</taxon>
        <taxon>Poaceae</taxon>
        <taxon>BOP clade</taxon>
        <taxon>Pooideae</taxon>
        <taxon>Triticodae</taxon>
        <taxon>Triticeae</taxon>
        <taxon>Triticinae</taxon>
        <taxon>Aegilops</taxon>
    </lineage>
</organism>
<dbReference type="EnsemblPlants" id="AET1Gv20577500.3">
    <property type="protein sequence ID" value="AET1Gv20577500.3"/>
    <property type="gene ID" value="AET1Gv20577500"/>
</dbReference>
<reference evidence="2" key="5">
    <citation type="journal article" date="2021" name="G3 (Bethesda)">
        <title>Aegilops tauschii genome assembly Aet v5.0 features greater sequence contiguity and improved annotation.</title>
        <authorList>
            <person name="Wang L."/>
            <person name="Zhu T."/>
            <person name="Rodriguez J.C."/>
            <person name="Deal K.R."/>
            <person name="Dubcovsky J."/>
            <person name="McGuire P.E."/>
            <person name="Lux T."/>
            <person name="Spannagl M."/>
            <person name="Mayer K.F.X."/>
            <person name="Baldrich P."/>
            <person name="Meyers B.C."/>
            <person name="Huo N."/>
            <person name="Gu Y.Q."/>
            <person name="Zhou H."/>
            <person name="Devos K.M."/>
            <person name="Bennetzen J.L."/>
            <person name="Unver T."/>
            <person name="Budak H."/>
            <person name="Gulick P.J."/>
            <person name="Galiba G."/>
            <person name="Kalapos B."/>
            <person name="Nelson D.R."/>
            <person name="Li P."/>
            <person name="You F.M."/>
            <person name="Luo M.C."/>
            <person name="Dvorak J."/>
        </authorList>
    </citation>
    <scope>NUCLEOTIDE SEQUENCE [LARGE SCALE GENOMIC DNA]</scope>
    <source>
        <strain evidence="2">cv. AL8/78</strain>
    </source>
</reference>